<dbReference type="SUPFAM" id="SSF82784">
    <property type="entry name" value="OsmC-like"/>
    <property type="match status" value="1"/>
</dbReference>
<dbReference type="Gene3D" id="3.30.300.20">
    <property type="match status" value="1"/>
</dbReference>
<dbReference type="InterPro" id="IPR036102">
    <property type="entry name" value="OsmC/Ohrsf"/>
</dbReference>
<dbReference type="RefSeq" id="WP_309664694.1">
    <property type="nucleotide sequence ID" value="NZ_JAVIZA010000001.1"/>
</dbReference>
<keyword evidence="3" id="KW-0575">Peroxidase</keyword>
<dbReference type="EC" id="1.11.1.28" evidence="3"/>
<feature type="compositionally biased region" description="Polar residues" evidence="2">
    <location>
        <begin position="1"/>
        <end position="10"/>
    </location>
</feature>
<protein>
    <submittedName>
        <fullName evidence="3">Osmotically inducible protein OsmC</fullName>
        <ecNumber evidence="3">1.11.1.28</ecNumber>
    </submittedName>
</protein>
<dbReference type="PANTHER" id="PTHR33797">
    <property type="entry name" value="ORGANIC HYDROPEROXIDE RESISTANCE PROTEIN-LIKE"/>
    <property type="match status" value="1"/>
</dbReference>
<feature type="region of interest" description="Disordered" evidence="2">
    <location>
        <begin position="1"/>
        <end position="22"/>
    </location>
</feature>
<dbReference type="PANTHER" id="PTHR33797:SF2">
    <property type="entry name" value="ORGANIC HYDROPEROXIDE RESISTANCE PROTEIN-LIKE"/>
    <property type="match status" value="1"/>
</dbReference>
<sequence length="138" mass="14483">MATRYRTSALNDDGGTGVSRVPDGLEVAVSNPLQRGHDTRASNPEQLLALAWATCLNATAQAIVSGAHRTAVRVEVALRDAVGREGYEFVVTAFVSGEGLDESEASNLAVAAHARCPISRLLKASPLAEVRGEAWSAI</sequence>
<comment type="similarity">
    <text evidence="1">Belongs to the OsmC/Ohr family.</text>
</comment>
<reference evidence="3 4" key="1">
    <citation type="submission" date="2023-08" db="EMBL/GenBank/DDBJ databases">
        <title>Functional and genomic diversity of the sorghum phyllosphere microbiome.</title>
        <authorList>
            <person name="Shade A."/>
        </authorList>
    </citation>
    <scope>NUCLEOTIDE SEQUENCE [LARGE SCALE GENOMIC DNA]</scope>
    <source>
        <strain evidence="3 4">SORGH_AS_0919</strain>
    </source>
</reference>
<organism evidence="3 4">
    <name type="scientific">Microbacterium paludicola</name>
    <dbReference type="NCBI Taxonomy" id="300019"/>
    <lineage>
        <taxon>Bacteria</taxon>
        <taxon>Bacillati</taxon>
        <taxon>Actinomycetota</taxon>
        <taxon>Actinomycetes</taxon>
        <taxon>Micrococcales</taxon>
        <taxon>Microbacteriaceae</taxon>
        <taxon>Microbacterium</taxon>
    </lineage>
</organism>
<evidence type="ECO:0000256" key="1">
    <source>
        <dbReference type="ARBA" id="ARBA00007378"/>
    </source>
</evidence>
<evidence type="ECO:0000256" key="2">
    <source>
        <dbReference type="SAM" id="MobiDB-lite"/>
    </source>
</evidence>
<accession>A0ABU1HXI9</accession>
<gene>
    <name evidence="3" type="ORF">QE367_000568</name>
</gene>
<dbReference type="EMBL" id="JAVIZA010000001">
    <property type="protein sequence ID" value="MDR6166364.1"/>
    <property type="molecule type" value="Genomic_DNA"/>
</dbReference>
<dbReference type="InterPro" id="IPR019953">
    <property type="entry name" value="OHR"/>
</dbReference>
<dbReference type="InterPro" id="IPR015946">
    <property type="entry name" value="KH_dom-like_a/b"/>
</dbReference>
<dbReference type="Proteomes" id="UP001260188">
    <property type="component" value="Unassembled WGS sequence"/>
</dbReference>
<keyword evidence="3" id="KW-0560">Oxidoreductase</keyword>
<proteinExistence type="inferred from homology"/>
<evidence type="ECO:0000313" key="3">
    <source>
        <dbReference type="EMBL" id="MDR6166364.1"/>
    </source>
</evidence>
<name>A0ABU1HXI9_9MICO</name>
<comment type="caution">
    <text evidence="3">The sequence shown here is derived from an EMBL/GenBank/DDBJ whole genome shotgun (WGS) entry which is preliminary data.</text>
</comment>
<dbReference type="GO" id="GO:0004601">
    <property type="term" value="F:peroxidase activity"/>
    <property type="evidence" value="ECO:0007669"/>
    <property type="project" value="UniProtKB-KW"/>
</dbReference>
<keyword evidence="4" id="KW-1185">Reference proteome</keyword>
<evidence type="ECO:0000313" key="4">
    <source>
        <dbReference type="Proteomes" id="UP001260188"/>
    </source>
</evidence>
<dbReference type="Pfam" id="PF02566">
    <property type="entry name" value="OsmC"/>
    <property type="match status" value="1"/>
</dbReference>
<dbReference type="InterPro" id="IPR003718">
    <property type="entry name" value="OsmC/Ohr_fam"/>
</dbReference>